<dbReference type="KEGG" id="dpx:DAPPUDRAFT_321773"/>
<dbReference type="OrthoDB" id="6629909at2759"/>
<gene>
    <name evidence="2" type="ORF">DAPPUDRAFT_321773</name>
</gene>
<proteinExistence type="predicted"/>
<feature type="region of interest" description="Disordered" evidence="1">
    <location>
        <begin position="79"/>
        <end position="101"/>
    </location>
</feature>
<evidence type="ECO:0000256" key="1">
    <source>
        <dbReference type="SAM" id="MobiDB-lite"/>
    </source>
</evidence>
<sequence length="129" mass="14488">MNEASDTIRKKKLVVGVRQQQRLRKFAAVQMLEEMIDPNTIIDTQPVIAIPELVDDPVQQHTPDINSIGENAFNFVDGARPDASEPYSFADTTEEDNFSSDADSYQAFDDDDGEEACELLSDMQSLREM</sequence>
<name>E9GTV5_DAPPU</name>
<dbReference type="InParanoid" id="E9GTV5"/>
<organism evidence="2 3">
    <name type="scientific">Daphnia pulex</name>
    <name type="common">Water flea</name>
    <dbReference type="NCBI Taxonomy" id="6669"/>
    <lineage>
        <taxon>Eukaryota</taxon>
        <taxon>Metazoa</taxon>
        <taxon>Ecdysozoa</taxon>
        <taxon>Arthropoda</taxon>
        <taxon>Crustacea</taxon>
        <taxon>Branchiopoda</taxon>
        <taxon>Diplostraca</taxon>
        <taxon>Cladocera</taxon>
        <taxon>Anomopoda</taxon>
        <taxon>Daphniidae</taxon>
        <taxon>Daphnia</taxon>
    </lineage>
</organism>
<keyword evidence="3" id="KW-1185">Reference proteome</keyword>
<evidence type="ECO:0000313" key="2">
    <source>
        <dbReference type="EMBL" id="EFX77141.1"/>
    </source>
</evidence>
<accession>E9GTV5</accession>
<dbReference type="HOGENOM" id="CLU_1950953_0_0_1"/>
<dbReference type="Proteomes" id="UP000000305">
    <property type="component" value="Unassembled WGS sequence"/>
</dbReference>
<evidence type="ECO:0000313" key="3">
    <source>
        <dbReference type="Proteomes" id="UP000000305"/>
    </source>
</evidence>
<protein>
    <submittedName>
        <fullName evidence="2">Uncharacterized protein</fullName>
    </submittedName>
</protein>
<dbReference type="EMBL" id="GL732564">
    <property type="protein sequence ID" value="EFX77141.1"/>
    <property type="molecule type" value="Genomic_DNA"/>
</dbReference>
<dbReference type="AlphaFoldDB" id="E9GTV5"/>
<reference evidence="2 3" key="1">
    <citation type="journal article" date="2011" name="Science">
        <title>The ecoresponsive genome of Daphnia pulex.</title>
        <authorList>
            <person name="Colbourne J.K."/>
            <person name="Pfrender M.E."/>
            <person name="Gilbert D."/>
            <person name="Thomas W.K."/>
            <person name="Tucker A."/>
            <person name="Oakley T.H."/>
            <person name="Tokishita S."/>
            <person name="Aerts A."/>
            <person name="Arnold G.J."/>
            <person name="Basu M.K."/>
            <person name="Bauer D.J."/>
            <person name="Caceres C.E."/>
            <person name="Carmel L."/>
            <person name="Casola C."/>
            <person name="Choi J.H."/>
            <person name="Detter J.C."/>
            <person name="Dong Q."/>
            <person name="Dusheyko S."/>
            <person name="Eads B.D."/>
            <person name="Frohlich T."/>
            <person name="Geiler-Samerotte K.A."/>
            <person name="Gerlach D."/>
            <person name="Hatcher P."/>
            <person name="Jogdeo S."/>
            <person name="Krijgsveld J."/>
            <person name="Kriventseva E.V."/>
            <person name="Kultz D."/>
            <person name="Laforsch C."/>
            <person name="Lindquist E."/>
            <person name="Lopez J."/>
            <person name="Manak J.R."/>
            <person name="Muller J."/>
            <person name="Pangilinan J."/>
            <person name="Patwardhan R.P."/>
            <person name="Pitluck S."/>
            <person name="Pritham E.J."/>
            <person name="Rechtsteiner A."/>
            <person name="Rho M."/>
            <person name="Rogozin I.B."/>
            <person name="Sakarya O."/>
            <person name="Salamov A."/>
            <person name="Schaack S."/>
            <person name="Shapiro H."/>
            <person name="Shiga Y."/>
            <person name="Skalitzky C."/>
            <person name="Smith Z."/>
            <person name="Souvorov A."/>
            <person name="Sung W."/>
            <person name="Tang Z."/>
            <person name="Tsuchiya D."/>
            <person name="Tu H."/>
            <person name="Vos H."/>
            <person name="Wang M."/>
            <person name="Wolf Y.I."/>
            <person name="Yamagata H."/>
            <person name="Yamada T."/>
            <person name="Ye Y."/>
            <person name="Shaw J.R."/>
            <person name="Andrews J."/>
            <person name="Crease T.J."/>
            <person name="Tang H."/>
            <person name="Lucas S.M."/>
            <person name="Robertson H.M."/>
            <person name="Bork P."/>
            <person name="Koonin E.V."/>
            <person name="Zdobnov E.M."/>
            <person name="Grigoriev I.V."/>
            <person name="Lynch M."/>
            <person name="Boore J.L."/>
        </authorList>
    </citation>
    <scope>NUCLEOTIDE SEQUENCE [LARGE SCALE GENOMIC DNA]</scope>
</reference>